<keyword evidence="6" id="KW-1185">Reference proteome</keyword>
<dbReference type="InterPro" id="IPR002347">
    <property type="entry name" value="SDR_fam"/>
</dbReference>
<evidence type="ECO:0008006" key="7">
    <source>
        <dbReference type="Google" id="ProtNLM"/>
    </source>
</evidence>
<keyword evidence="2" id="KW-0521">NADP</keyword>
<comment type="caution">
    <text evidence="5">The sequence shown here is derived from an EMBL/GenBank/DDBJ whole genome shotgun (WGS) entry which is preliminary data.</text>
</comment>
<evidence type="ECO:0000256" key="3">
    <source>
        <dbReference type="ARBA" id="ARBA00023002"/>
    </source>
</evidence>
<dbReference type="GO" id="GO:0016020">
    <property type="term" value="C:membrane"/>
    <property type="evidence" value="ECO:0007669"/>
    <property type="project" value="TreeGrafter"/>
</dbReference>
<sequence>MAPVPEGTQKFKYAVVTGSYKGIGFETVKYLASQGINVVLTARNEKKGLESHEKLKAFGLPGQVLFHQLDVCDDASVASFADFIKTQFGKLDILINNAGLAGLIPNSEAFNKAFKEAGGWPADDKYWEEITVEESYELTKEAIDTNYYGAKRIVEALLPYLQKSEAPRIVNVASSLGSLRFIPNEWAKELWGNVEQLTEERLEEVLTAYLKAFKEGKLKENNWPVYTSAYKMSKGGLNTYTRLLAKKYPFLCVNSVCPGYCKSDMTCGTGLWTVEDGAKKLCTWALQPDQTPSGVMVSHIGISPF</sequence>
<evidence type="ECO:0000256" key="2">
    <source>
        <dbReference type="ARBA" id="ARBA00022857"/>
    </source>
</evidence>
<organism evidence="5 6">
    <name type="scientific">Rhamnella rubrinervis</name>
    <dbReference type="NCBI Taxonomy" id="2594499"/>
    <lineage>
        <taxon>Eukaryota</taxon>
        <taxon>Viridiplantae</taxon>
        <taxon>Streptophyta</taxon>
        <taxon>Embryophyta</taxon>
        <taxon>Tracheophyta</taxon>
        <taxon>Spermatophyta</taxon>
        <taxon>Magnoliopsida</taxon>
        <taxon>eudicotyledons</taxon>
        <taxon>Gunneridae</taxon>
        <taxon>Pentapetalae</taxon>
        <taxon>rosids</taxon>
        <taxon>fabids</taxon>
        <taxon>Rosales</taxon>
        <taxon>Rhamnaceae</taxon>
        <taxon>rhamnoid group</taxon>
        <taxon>Rhamneae</taxon>
        <taxon>Rhamnella</taxon>
    </lineage>
</organism>
<evidence type="ECO:0000256" key="4">
    <source>
        <dbReference type="RuleBase" id="RU000363"/>
    </source>
</evidence>
<evidence type="ECO:0000256" key="1">
    <source>
        <dbReference type="ARBA" id="ARBA00006484"/>
    </source>
</evidence>
<keyword evidence="3" id="KW-0560">Oxidoreductase</keyword>
<name>A0A8K0E150_9ROSA</name>
<dbReference type="PRINTS" id="PR00081">
    <property type="entry name" value="GDHRDH"/>
</dbReference>
<dbReference type="AlphaFoldDB" id="A0A8K0E150"/>
<dbReference type="InterPro" id="IPR036291">
    <property type="entry name" value="NAD(P)-bd_dom_sf"/>
</dbReference>
<dbReference type="PANTHER" id="PTHR43490">
    <property type="entry name" value="(+)-NEOMENTHOL DEHYDROGENASE"/>
    <property type="match status" value="1"/>
</dbReference>
<evidence type="ECO:0000313" key="6">
    <source>
        <dbReference type="Proteomes" id="UP000796880"/>
    </source>
</evidence>
<dbReference type="GO" id="GO:0016491">
    <property type="term" value="F:oxidoreductase activity"/>
    <property type="evidence" value="ECO:0007669"/>
    <property type="project" value="UniProtKB-KW"/>
</dbReference>
<dbReference type="Gene3D" id="3.40.50.720">
    <property type="entry name" value="NAD(P)-binding Rossmann-like Domain"/>
    <property type="match status" value="1"/>
</dbReference>
<reference evidence="5" key="1">
    <citation type="submission" date="2020-03" db="EMBL/GenBank/DDBJ databases">
        <title>A high-quality chromosome-level genome assembly of a woody plant with both climbing and erect habits, Rhamnella rubrinervis.</title>
        <authorList>
            <person name="Lu Z."/>
            <person name="Yang Y."/>
            <person name="Zhu X."/>
            <person name="Sun Y."/>
        </authorList>
    </citation>
    <scope>NUCLEOTIDE SEQUENCE</scope>
    <source>
        <strain evidence="5">BYM</strain>
        <tissue evidence="5">Leaf</tissue>
    </source>
</reference>
<dbReference type="PANTHER" id="PTHR43490:SF91">
    <property type="entry name" value="NAD(P)-BINDING ROSSMANN-FOLD PROTEIN"/>
    <property type="match status" value="1"/>
</dbReference>
<proteinExistence type="inferred from homology"/>
<dbReference type="EMBL" id="VOIH02000007">
    <property type="protein sequence ID" value="KAF3441302.1"/>
    <property type="molecule type" value="Genomic_DNA"/>
</dbReference>
<dbReference type="OrthoDB" id="1933717at2759"/>
<protein>
    <recommendedName>
        <fullName evidence="7">(+)-neomenthol dehydrogenase-like</fullName>
    </recommendedName>
</protein>
<dbReference type="SUPFAM" id="SSF51735">
    <property type="entry name" value="NAD(P)-binding Rossmann-fold domains"/>
    <property type="match status" value="1"/>
</dbReference>
<evidence type="ECO:0000313" key="5">
    <source>
        <dbReference type="EMBL" id="KAF3441302.1"/>
    </source>
</evidence>
<gene>
    <name evidence="5" type="ORF">FNV43_RR15215</name>
</gene>
<dbReference type="Proteomes" id="UP000796880">
    <property type="component" value="Unassembled WGS sequence"/>
</dbReference>
<comment type="similarity">
    <text evidence="1 4">Belongs to the short-chain dehydrogenases/reductases (SDR) family.</text>
</comment>
<dbReference type="PRINTS" id="PR00080">
    <property type="entry name" value="SDRFAMILY"/>
</dbReference>
<accession>A0A8K0E150</accession>
<dbReference type="Pfam" id="PF00106">
    <property type="entry name" value="adh_short"/>
    <property type="match status" value="1"/>
</dbReference>